<keyword evidence="2" id="KW-1185">Reference proteome</keyword>
<evidence type="ECO:0000313" key="1">
    <source>
        <dbReference type="EMBL" id="KAJ3495219.1"/>
    </source>
</evidence>
<comment type="caution">
    <text evidence="1">The sequence shown here is derived from an EMBL/GenBank/DDBJ whole genome shotgun (WGS) entry which is preliminary data.</text>
</comment>
<sequence>MRVVIADSDQSIVVMGAKETATPKQNAVNTLSKGTSNVLSNKWGFCGTTSEFCNSECQNKDGCPSVSPPLTCTERTDAAAFDVRIGYYNMAGANRPCDAMQPEGIAAGALTHINVAFGTIKDNKMVDETEPIVARTSTLKKKYPGLRVNIAIGGWVFNDPPTEKVFSDIASSSDSRTTFAKSLVQYIRKHGLDGVDFDWEYPVARDRGGTSEDYDNFVKLCEEIRAQFTREDPGWELTITLPSSYWYLRGFNLKGLADVVDWFNIMSYDIHGLWDQKNIWTGPYLKGHTNLTEIEDGMNLLWRNGVDPSQVVMGYGFYGRSFTVTDTGCTTPDGCTFDGAGFAGDCTNEPGILSYAEVVSKRSELGSDTHYDEASSVKYMVYGANQWISYDDEESFTAKKKFMSKLCLKGLMIWAVDLDTSDYQAMTALMGDELMAGALDGRLDPKDKAHLAQDLAAWTGQDCYVESQCASQKEIWAEGKARCEAGFMPIAHGHSPVQINARHLRDTFESCKEGEFKQICCPIKSTPHHCKWNGAPSSGNECTKGCGSTEFELTSDPFTDREGTNRCSKGSRSLCCDATAILQKCHWSDCGFEPGNGSLCKDDEVKVATRMDKDDGDTCPGYTGMGNGGPLPPTRQQYYRSFCCPKNDPFENCRWDNTNPHGRLPPSGPLQPPNSSPAERECLPQGCIRGELKVAHALLPDTLYQGDNHDTRIGDCLLVAGQEVAPEFSLCCDPPSVYSKKWPVEPSYLWSHAYNSKDDDVTWDFADNFGNNNADKTPNDMETDPGRDPYGFVMLDGPPGSINNAFGKDFTVLMDEEPPKSLKRRSFVTTNQTVLDSTFDHAEETIRVFCNQPADSPACRRTFYKGAKDTIIRLPDHVGEGPYARIVSMEPEEGLDSMPPWVIRRRQETRNRNGVYVVKFDYNFGLIKPRADEQVNMRVDFTNLMDYWDTITAAKPDKRRSVHDHLPFDDWKRHVDKAKTGSIMDHGEKVNGTTTFSATSNSINESGIEKRWFGSFINWLKKITTITKEEKGVIPMGISKMFTLFSGRLFCKNDAGATITAGIDITTEVSIEMQGKYAYYFSGTVVPPSIIDTYAYVGAQPRLYAGIAIDGNAELGYNSPTKRLITTLTYPGLSIKGIATVGPSLDLWGRIDGSLRVSGNIKAGVSYTFSPIDVYLPNEDRSHDSASTELSNSNVDEGLQPTFEANVKAEIDFNIRVTPEIDMGIKVGGGLGPLTSPLVDAHVAAYTNTTLNFNAVAEGNINGNGGHYRYSYSVNFLYRVGIAAVAEIIKYGSWRTDGYFPFDWQKIVLYSHEVNSLDKPSKRFVRTEESLPDAVFGRQPQNPMTIPDSPWESIGGFTTSSNASVHTMSRRKEIEFTVGGSTFKCNSDAGSVCSSDSEPQEQFGRSLEVSQLARRAPSDCKKKLPLLMYNCALAFMPVTYTGETGIRIDLPGLCSNIVKFFQQQSTIENRWTMAWDSKAQGRRRRQVCKTGACAADNQSRRKDMFKDPSQHSGLTITNCDEFPFASAEEGGREFYSSTGGASTTCVPEWQNQLQGNCNKLLNNLKTNIDYFNDAEHPSDALPDSGWKQWTNSDWLRKKGFGGMQRLARYPDRQPPAGGLSAADRQDVRLSYYHKRNFTVVLTNPDPDNSPETAWPDGNFKKGTIVGGSDKGGLPSTTKVDNAAYVLCAINTQGQQRYKFTSFNAYCWDGTSYKEAAGGWTESRQYFGCNVDFEGSPFVTRRSVPDGYIGSVPFYSAKIVHVTIPHEDLTGQDVTGDKPVDNTI</sequence>
<name>A0ACC1QZK8_9HYPO</name>
<reference evidence="1" key="1">
    <citation type="submission" date="2022-07" db="EMBL/GenBank/DDBJ databases">
        <title>Genome Sequence of Lecanicillium saksenae.</title>
        <authorList>
            <person name="Buettner E."/>
        </authorList>
    </citation>
    <scope>NUCLEOTIDE SEQUENCE</scope>
    <source>
        <strain evidence="1">VT-O1</strain>
    </source>
</reference>
<dbReference type="EMBL" id="JANAKD010000302">
    <property type="protein sequence ID" value="KAJ3495219.1"/>
    <property type="molecule type" value="Genomic_DNA"/>
</dbReference>
<protein>
    <submittedName>
        <fullName evidence="1">Uncharacterized protein</fullName>
    </submittedName>
</protein>
<evidence type="ECO:0000313" key="2">
    <source>
        <dbReference type="Proteomes" id="UP001148737"/>
    </source>
</evidence>
<accession>A0ACC1QZK8</accession>
<organism evidence="1 2">
    <name type="scientific">Lecanicillium saksenae</name>
    <dbReference type="NCBI Taxonomy" id="468837"/>
    <lineage>
        <taxon>Eukaryota</taxon>
        <taxon>Fungi</taxon>
        <taxon>Dikarya</taxon>
        <taxon>Ascomycota</taxon>
        <taxon>Pezizomycotina</taxon>
        <taxon>Sordariomycetes</taxon>
        <taxon>Hypocreomycetidae</taxon>
        <taxon>Hypocreales</taxon>
        <taxon>Cordycipitaceae</taxon>
        <taxon>Lecanicillium</taxon>
    </lineage>
</organism>
<gene>
    <name evidence="1" type="ORF">NLG97_g3552</name>
</gene>
<dbReference type="Proteomes" id="UP001148737">
    <property type="component" value="Unassembled WGS sequence"/>
</dbReference>
<proteinExistence type="predicted"/>